<feature type="non-terminal residue" evidence="1">
    <location>
        <position position="1"/>
    </location>
</feature>
<dbReference type="InterPro" id="IPR036514">
    <property type="entry name" value="SGNH_hydro_sf"/>
</dbReference>
<dbReference type="PANTHER" id="PTHR14209:SF19">
    <property type="entry name" value="ISOAMYL ACETATE-HYDROLYZING ESTERASE 1 HOMOLOG"/>
    <property type="match status" value="1"/>
</dbReference>
<evidence type="ECO:0008006" key="3">
    <source>
        <dbReference type="Google" id="ProtNLM"/>
    </source>
</evidence>
<feature type="non-terminal residue" evidence="1">
    <location>
        <position position="233"/>
    </location>
</feature>
<name>A0A9P6II33_9FUNG</name>
<dbReference type="Proteomes" id="UP000749646">
    <property type="component" value="Unassembled WGS sequence"/>
</dbReference>
<dbReference type="Gene3D" id="3.40.50.1110">
    <property type="entry name" value="SGNH hydrolase"/>
    <property type="match status" value="1"/>
</dbReference>
<keyword evidence="2" id="KW-1185">Reference proteome</keyword>
<proteinExistence type="predicted"/>
<sequence>YNTELALHLLPQFLPRVQQQQQQQLSQEGGSQPSFTLPKIQFLTIFLGANDSCTPPSPQHVELNRYEQNIRTLIDMVHSPTSPTYSPETRIILICPPPVDEPRYALQRKEQGIRMDRDKDVTRQYAETCLRIGREYQAKNGQQQPEQHCQLDVIDTWGLVTERVERGQGTMSDYLNDGLHLASAGNDLIFEQIMKIIRGRYPEWDPDTLPMNTPWWRDLKDPKTELLLCANKI</sequence>
<organism evidence="1 2">
    <name type="scientific">Modicella reniformis</name>
    <dbReference type="NCBI Taxonomy" id="1440133"/>
    <lineage>
        <taxon>Eukaryota</taxon>
        <taxon>Fungi</taxon>
        <taxon>Fungi incertae sedis</taxon>
        <taxon>Mucoromycota</taxon>
        <taxon>Mortierellomycotina</taxon>
        <taxon>Mortierellomycetes</taxon>
        <taxon>Mortierellales</taxon>
        <taxon>Mortierellaceae</taxon>
        <taxon>Modicella</taxon>
    </lineage>
</organism>
<dbReference type="InterPro" id="IPR045136">
    <property type="entry name" value="Iah1-like"/>
</dbReference>
<dbReference type="AlphaFoldDB" id="A0A9P6II33"/>
<comment type="caution">
    <text evidence="1">The sequence shown here is derived from an EMBL/GenBank/DDBJ whole genome shotgun (WGS) entry which is preliminary data.</text>
</comment>
<dbReference type="SUPFAM" id="SSF52266">
    <property type="entry name" value="SGNH hydrolase"/>
    <property type="match status" value="1"/>
</dbReference>
<dbReference type="InterPro" id="IPR001087">
    <property type="entry name" value="GDSL"/>
</dbReference>
<protein>
    <recommendedName>
        <fullName evidence="3">SGNH hydrolase-type esterase domain-containing protein</fullName>
    </recommendedName>
</protein>
<reference evidence="1" key="1">
    <citation type="journal article" date="2020" name="Fungal Divers.">
        <title>Resolving the Mortierellaceae phylogeny through synthesis of multi-gene phylogenetics and phylogenomics.</title>
        <authorList>
            <person name="Vandepol N."/>
            <person name="Liber J."/>
            <person name="Desiro A."/>
            <person name="Na H."/>
            <person name="Kennedy M."/>
            <person name="Barry K."/>
            <person name="Grigoriev I.V."/>
            <person name="Miller A.N."/>
            <person name="O'Donnell K."/>
            <person name="Stajich J.E."/>
            <person name="Bonito G."/>
        </authorList>
    </citation>
    <scope>NUCLEOTIDE SEQUENCE</scope>
    <source>
        <strain evidence="1">MES-2147</strain>
    </source>
</reference>
<gene>
    <name evidence="1" type="ORF">BGZ65_010135</name>
</gene>
<evidence type="ECO:0000313" key="2">
    <source>
        <dbReference type="Proteomes" id="UP000749646"/>
    </source>
</evidence>
<dbReference type="GO" id="GO:0016788">
    <property type="term" value="F:hydrolase activity, acting on ester bonds"/>
    <property type="evidence" value="ECO:0007669"/>
    <property type="project" value="InterPro"/>
</dbReference>
<evidence type="ECO:0000313" key="1">
    <source>
        <dbReference type="EMBL" id="KAF9921701.1"/>
    </source>
</evidence>
<dbReference type="EMBL" id="JAAAHW010010980">
    <property type="protein sequence ID" value="KAF9921701.1"/>
    <property type="molecule type" value="Genomic_DNA"/>
</dbReference>
<dbReference type="PANTHER" id="PTHR14209">
    <property type="entry name" value="ISOAMYL ACETATE-HYDROLYZING ESTERASE 1"/>
    <property type="match status" value="1"/>
</dbReference>
<dbReference type="OrthoDB" id="671439at2759"/>
<dbReference type="Pfam" id="PF00657">
    <property type="entry name" value="Lipase_GDSL"/>
    <property type="match status" value="1"/>
</dbReference>
<accession>A0A9P6II33</accession>